<proteinExistence type="inferred from homology"/>
<protein>
    <submittedName>
        <fullName evidence="6">Transcriptional regulator, LysR family</fullName>
    </submittedName>
</protein>
<evidence type="ECO:0000256" key="1">
    <source>
        <dbReference type="ARBA" id="ARBA00009437"/>
    </source>
</evidence>
<dbReference type="Gene3D" id="3.40.190.10">
    <property type="entry name" value="Periplasmic binding protein-like II"/>
    <property type="match status" value="2"/>
</dbReference>
<dbReference type="EMBL" id="AONI01000010">
    <property type="protein sequence ID" value="EPX79104.1"/>
    <property type="molecule type" value="Genomic_DNA"/>
</dbReference>
<feature type="domain" description="HTH lysR-type" evidence="5">
    <location>
        <begin position="4"/>
        <end position="61"/>
    </location>
</feature>
<organism evidence="6 7">
    <name type="scientific">Litoreibacter arenae DSM 19593</name>
    <dbReference type="NCBI Taxonomy" id="1123360"/>
    <lineage>
        <taxon>Bacteria</taxon>
        <taxon>Pseudomonadati</taxon>
        <taxon>Pseudomonadota</taxon>
        <taxon>Alphaproteobacteria</taxon>
        <taxon>Rhodobacterales</taxon>
        <taxon>Roseobacteraceae</taxon>
        <taxon>Litoreibacter</taxon>
    </lineage>
</organism>
<dbReference type="GO" id="GO:0043565">
    <property type="term" value="F:sequence-specific DNA binding"/>
    <property type="evidence" value="ECO:0007669"/>
    <property type="project" value="TreeGrafter"/>
</dbReference>
<dbReference type="InterPro" id="IPR005119">
    <property type="entry name" value="LysR_subst-bd"/>
</dbReference>
<dbReference type="HOGENOM" id="CLU_039613_2_1_5"/>
<gene>
    <name evidence="6" type="ORF">thalar_01923</name>
</gene>
<dbReference type="InterPro" id="IPR058163">
    <property type="entry name" value="LysR-type_TF_proteobact-type"/>
</dbReference>
<evidence type="ECO:0000313" key="6">
    <source>
        <dbReference type="EMBL" id="EPX79104.1"/>
    </source>
</evidence>
<dbReference type="SUPFAM" id="SSF53850">
    <property type="entry name" value="Periplasmic binding protein-like II"/>
    <property type="match status" value="1"/>
</dbReference>
<name>S9RYT4_9RHOB</name>
<dbReference type="RefSeq" id="WP_021100484.1">
    <property type="nucleotide sequence ID" value="NZ_KE557306.1"/>
</dbReference>
<dbReference type="Pfam" id="PF03466">
    <property type="entry name" value="LysR_substrate"/>
    <property type="match status" value="1"/>
</dbReference>
<dbReference type="GO" id="GO:0003700">
    <property type="term" value="F:DNA-binding transcription factor activity"/>
    <property type="evidence" value="ECO:0007669"/>
    <property type="project" value="InterPro"/>
</dbReference>
<dbReference type="PANTHER" id="PTHR30537:SF3">
    <property type="entry name" value="TRANSCRIPTIONAL REGULATORY PROTEIN"/>
    <property type="match status" value="1"/>
</dbReference>
<dbReference type="Gene3D" id="1.10.10.10">
    <property type="entry name" value="Winged helix-like DNA-binding domain superfamily/Winged helix DNA-binding domain"/>
    <property type="match status" value="1"/>
</dbReference>
<dbReference type="OrthoDB" id="7768317at2"/>
<evidence type="ECO:0000259" key="5">
    <source>
        <dbReference type="PROSITE" id="PS50931"/>
    </source>
</evidence>
<dbReference type="AlphaFoldDB" id="S9RYT4"/>
<evidence type="ECO:0000313" key="7">
    <source>
        <dbReference type="Proteomes" id="UP000015351"/>
    </source>
</evidence>
<accession>S9RYT4</accession>
<evidence type="ECO:0000256" key="3">
    <source>
        <dbReference type="ARBA" id="ARBA00023125"/>
    </source>
</evidence>
<comment type="similarity">
    <text evidence="1">Belongs to the LysR transcriptional regulatory family.</text>
</comment>
<dbReference type="Proteomes" id="UP000015351">
    <property type="component" value="Unassembled WGS sequence"/>
</dbReference>
<dbReference type="InterPro" id="IPR000847">
    <property type="entry name" value="LysR_HTH_N"/>
</dbReference>
<evidence type="ECO:0000256" key="2">
    <source>
        <dbReference type="ARBA" id="ARBA00023015"/>
    </source>
</evidence>
<sequence length="290" mass="31891">MHRFNWDDLKYLLAVAECGSVSKAGRLLKVNHATVLRRVTLFEERFDLSVFDRTPQGYRLPKENEHLIEAIREVDHAVRSVERLIAGGKAPLSGRVRITSTDTLCHSVLPEIVSNMQAESDELTLELISTNAHLDMTRLDADITVRPAAQLPDHLIGERAGELVFDVFGLAEREDGEDAAWLGLSGPLSRTAAARWMEENLGEGQIKGSADSFLTLREMVAAGAGLAFLPSMIGARDGRLRRRDGLAPRFSVPIWVASHADLHSIPRIAQVSRLLVAKLVEKAGVLSGHQ</sequence>
<keyword evidence="3" id="KW-0238">DNA-binding</keyword>
<dbReference type="PROSITE" id="PS50931">
    <property type="entry name" value="HTH_LYSR"/>
    <property type="match status" value="1"/>
</dbReference>
<dbReference type="PANTHER" id="PTHR30537">
    <property type="entry name" value="HTH-TYPE TRANSCRIPTIONAL REGULATOR"/>
    <property type="match status" value="1"/>
</dbReference>
<keyword evidence="4" id="KW-0804">Transcription</keyword>
<keyword evidence="7" id="KW-1185">Reference proteome</keyword>
<dbReference type="SUPFAM" id="SSF46785">
    <property type="entry name" value="Winged helix' DNA-binding domain"/>
    <property type="match status" value="1"/>
</dbReference>
<dbReference type="STRING" id="1123360.thalar_01923"/>
<dbReference type="InterPro" id="IPR036388">
    <property type="entry name" value="WH-like_DNA-bd_sf"/>
</dbReference>
<keyword evidence="2" id="KW-0805">Transcription regulation</keyword>
<dbReference type="Pfam" id="PF00126">
    <property type="entry name" value="HTH_1"/>
    <property type="match status" value="1"/>
</dbReference>
<dbReference type="eggNOG" id="COG0583">
    <property type="taxonomic scope" value="Bacteria"/>
</dbReference>
<dbReference type="GO" id="GO:0006351">
    <property type="term" value="P:DNA-templated transcription"/>
    <property type="evidence" value="ECO:0007669"/>
    <property type="project" value="TreeGrafter"/>
</dbReference>
<reference evidence="7" key="1">
    <citation type="journal article" date="2013" name="Stand. Genomic Sci.">
        <title>Genome sequence of the Litoreibacter arenae type strain (DSM 19593(T)), a member of the Roseobacter clade isolated from sea sand.</title>
        <authorList>
            <person name="Riedel T."/>
            <person name="Fiebig A."/>
            <person name="Petersen J."/>
            <person name="Gronow S."/>
            <person name="Kyrpides N.C."/>
            <person name="Goker M."/>
            <person name="Klenk H.P."/>
        </authorList>
    </citation>
    <scope>NUCLEOTIDE SEQUENCE [LARGE SCALE GENOMIC DNA]</scope>
    <source>
        <strain evidence="7">DSM 19593</strain>
    </source>
</reference>
<dbReference type="InterPro" id="IPR036390">
    <property type="entry name" value="WH_DNA-bd_sf"/>
</dbReference>
<evidence type="ECO:0000256" key="4">
    <source>
        <dbReference type="ARBA" id="ARBA00023163"/>
    </source>
</evidence>
<comment type="caution">
    <text evidence="6">The sequence shown here is derived from an EMBL/GenBank/DDBJ whole genome shotgun (WGS) entry which is preliminary data.</text>
</comment>